<feature type="chain" id="PRO_5045376916" evidence="4">
    <location>
        <begin position="20"/>
        <end position="356"/>
    </location>
</feature>
<comment type="subcellular location">
    <subcellularLocation>
        <location evidence="1">Secreted</location>
    </subcellularLocation>
</comment>
<reference evidence="6" key="1">
    <citation type="journal article" date="2019" name="Int. J. Syst. Evol. Microbiol.">
        <title>The Global Catalogue of Microorganisms (GCM) 10K type strain sequencing project: providing services to taxonomists for standard genome sequencing and annotation.</title>
        <authorList>
            <consortium name="The Broad Institute Genomics Platform"/>
            <consortium name="The Broad Institute Genome Sequencing Center for Infectious Disease"/>
            <person name="Wu L."/>
            <person name="Ma J."/>
        </authorList>
    </citation>
    <scope>NUCLEOTIDE SEQUENCE [LARGE SCALE GENOMIC DNA]</scope>
    <source>
        <strain evidence="6">KCTC 42911</strain>
    </source>
</reference>
<keyword evidence="6" id="KW-1185">Reference proteome</keyword>
<evidence type="ECO:0000256" key="3">
    <source>
        <dbReference type="SAM" id="MobiDB-lite"/>
    </source>
</evidence>
<evidence type="ECO:0000313" key="5">
    <source>
        <dbReference type="EMBL" id="MFC3613102.1"/>
    </source>
</evidence>
<dbReference type="InterPro" id="IPR050557">
    <property type="entry name" value="RTX_toxin/Mannuronan_C5-epim"/>
</dbReference>
<evidence type="ECO:0000256" key="1">
    <source>
        <dbReference type="ARBA" id="ARBA00004613"/>
    </source>
</evidence>
<feature type="signal peptide" evidence="4">
    <location>
        <begin position="1"/>
        <end position="19"/>
    </location>
</feature>
<dbReference type="RefSeq" id="WP_386734279.1">
    <property type="nucleotide sequence ID" value="NZ_JBHRXI010000004.1"/>
</dbReference>
<evidence type="ECO:0000256" key="4">
    <source>
        <dbReference type="SAM" id="SignalP"/>
    </source>
</evidence>
<dbReference type="SUPFAM" id="SSF51120">
    <property type="entry name" value="beta-Roll"/>
    <property type="match status" value="2"/>
</dbReference>
<evidence type="ECO:0000256" key="2">
    <source>
        <dbReference type="ARBA" id="ARBA00022525"/>
    </source>
</evidence>
<evidence type="ECO:0000313" key="6">
    <source>
        <dbReference type="Proteomes" id="UP001595629"/>
    </source>
</evidence>
<organism evidence="5 6">
    <name type="scientific">Lutimaribacter marinistellae</name>
    <dbReference type="NCBI Taxonomy" id="1820329"/>
    <lineage>
        <taxon>Bacteria</taxon>
        <taxon>Pseudomonadati</taxon>
        <taxon>Pseudomonadota</taxon>
        <taxon>Alphaproteobacteria</taxon>
        <taxon>Rhodobacterales</taxon>
        <taxon>Roseobacteraceae</taxon>
        <taxon>Lutimaribacter</taxon>
    </lineage>
</organism>
<dbReference type="PANTHER" id="PTHR38340:SF1">
    <property type="entry name" value="S-LAYER PROTEIN"/>
    <property type="match status" value="1"/>
</dbReference>
<sequence length="356" mass="35561">MLMLAGLLGLAAVGSVVFMSDETGDEESDLAAAEDASLATGTAEFMELSADTAPLEMEGVAGVSGSHEAVEHAETMGQSAYGPVGVISASENGLVIAGDLGDDDLTGGAGHDQINGYAGDDLILGEDGTDYLHGAEGNDTVHGGPGGDKIDGDAGDDALLGDGGNDLLRGHGGDDLMSGGTGGDTLEAGFGDDTLSGDAGADALHGWHGDDVLDGGAGADTLFGGFGNDLLRGNEDGPEQDFLNGGSGLDTIVAGGGDVVSGGADADTILLGDWLAQDGPADIMDFESGEDTLLVLWDLTQSPDPEVTIEEDADRPSLFHLHVGGEEVATLRGDAVSAADIMLMDIADADVVRMTG</sequence>
<comment type="caution">
    <text evidence="5">The sequence shown here is derived from an EMBL/GenBank/DDBJ whole genome shotgun (WGS) entry which is preliminary data.</text>
</comment>
<dbReference type="InterPro" id="IPR011049">
    <property type="entry name" value="Serralysin-like_metalloprot_C"/>
</dbReference>
<dbReference type="PROSITE" id="PS00330">
    <property type="entry name" value="HEMOLYSIN_CALCIUM"/>
    <property type="match status" value="2"/>
</dbReference>
<dbReference type="InterPro" id="IPR001343">
    <property type="entry name" value="Hemolysn_Ca-bd"/>
</dbReference>
<dbReference type="Proteomes" id="UP001595629">
    <property type="component" value="Unassembled WGS sequence"/>
</dbReference>
<dbReference type="Pfam" id="PF00353">
    <property type="entry name" value="HemolysinCabind"/>
    <property type="match status" value="4"/>
</dbReference>
<accession>A0ABV7TC10</accession>
<gene>
    <name evidence="5" type="ORF">ACFORG_04955</name>
</gene>
<proteinExistence type="predicted"/>
<dbReference type="InterPro" id="IPR018511">
    <property type="entry name" value="Hemolysin-typ_Ca-bd_CS"/>
</dbReference>
<name>A0ABV7TC10_9RHOB</name>
<keyword evidence="4" id="KW-0732">Signal</keyword>
<feature type="region of interest" description="Disordered" evidence="3">
    <location>
        <begin position="129"/>
        <end position="157"/>
    </location>
</feature>
<dbReference type="Gene3D" id="2.150.10.10">
    <property type="entry name" value="Serralysin-like metalloprotease, C-terminal"/>
    <property type="match status" value="3"/>
</dbReference>
<dbReference type="EMBL" id="JBHRXI010000004">
    <property type="protein sequence ID" value="MFC3613102.1"/>
    <property type="molecule type" value="Genomic_DNA"/>
</dbReference>
<dbReference type="PRINTS" id="PR00313">
    <property type="entry name" value="CABNDNGRPT"/>
</dbReference>
<protein>
    <submittedName>
        <fullName evidence="5">Calcium-binding protein</fullName>
    </submittedName>
</protein>
<dbReference type="PANTHER" id="PTHR38340">
    <property type="entry name" value="S-LAYER PROTEIN"/>
    <property type="match status" value="1"/>
</dbReference>
<keyword evidence="2" id="KW-0964">Secreted</keyword>